<accession>A0A6H5GT47</accession>
<dbReference type="AlphaFoldDB" id="A0A6H5GT47"/>
<dbReference type="GO" id="GO:0007218">
    <property type="term" value="P:neuropeptide signaling pathway"/>
    <property type="evidence" value="ECO:0007669"/>
    <property type="project" value="UniProtKB-KW"/>
</dbReference>
<keyword evidence="2" id="KW-1185">Reference proteome</keyword>
<name>A0A6H5GT47_9HEMI</name>
<dbReference type="OrthoDB" id="6355109at2759"/>
<evidence type="ECO:0000313" key="2">
    <source>
        <dbReference type="Proteomes" id="UP000479000"/>
    </source>
</evidence>
<reference evidence="1 2" key="1">
    <citation type="submission" date="2020-02" db="EMBL/GenBank/DDBJ databases">
        <authorList>
            <person name="Ferguson B K."/>
        </authorList>
    </citation>
    <scope>NUCLEOTIDE SEQUENCE [LARGE SCALE GENOMIC DNA]</scope>
</reference>
<dbReference type="EMBL" id="CADCXU010017779">
    <property type="protein sequence ID" value="CAB0006553.1"/>
    <property type="molecule type" value="Genomic_DNA"/>
</dbReference>
<proteinExistence type="predicted"/>
<protein>
    <submittedName>
        <fullName evidence="1">Uncharacterized protein</fullName>
    </submittedName>
</protein>
<sequence>MSCVWVYFCMIVATTVSVMGAPGPDCSAASLQELPPRVRTMCEAFDRLSNLLQSYIDDQANYQTMVREGNQIYPSGVKRQDVDHVFLRFGRRR</sequence>
<gene>
    <name evidence="1" type="ORF">NTEN_LOCUS12030</name>
</gene>
<evidence type="ECO:0000313" key="1">
    <source>
        <dbReference type="EMBL" id="CAB0006553.1"/>
    </source>
</evidence>
<dbReference type="Proteomes" id="UP000479000">
    <property type="component" value="Unassembled WGS sequence"/>
</dbReference>
<organism evidence="1 2">
    <name type="scientific">Nesidiocoris tenuis</name>
    <dbReference type="NCBI Taxonomy" id="355587"/>
    <lineage>
        <taxon>Eukaryota</taxon>
        <taxon>Metazoa</taxon>
        <taxon>Ecdysozoa</taxon>
        <taxon>Arthropoda</taxon>
        <taxon>Hexapoda</taxon>
        <taxon>Insecta</taxon>
        <taxon>Pterygota</taxon>
        <taxon>Neoptera</taxon>
        <taxon>Paraneoptera</taxon>
        <taxon>Hemiptera</taxon>
        <taxon>Heteroptera</taxon>
        <taxon>Panheteroptera</taxon>
        <taxon>Cimicomorpha</taxon>
        <taxon>Miridae</taxon>
        <taxon>Dicyphina</taxon>
        <taxon>Nesidiocoris</taxon>
    </lineage>
</organism>